<dbReference type="EMBL" id="LSSL01005614">
    <property type="protein sequence ID" value="OLY78737.1"/>
    <property type="molecule type" value="Genomic_DNA"/>
</dbReference>
<dbReference type="GO" id="GO:0003723">
    <property type="term" value="F:RNA binding"/>
    <property type="evidence" value="ECO:0007669"/>
    <property type="project" value="UniProtKB-UniRule"/>
</dbReference>
<feature type="region of interest" description="Disordered" evidence="4">
    <location>
        <begin position="130"/>
        <end position="160"/>
    </location>
</feature>
<evidence type="ECO:0000256" key="2">
    <source>
        <dbReference type="ARBA" id="ARBA00022884"/>
    </source>
</evidence>
<dbReference type="OrthoDB" id="439808at2759"/>
<feature type="domain" description="RRM" evidence="5">
    <location>
        <begin position="32"/>
        <end position="131"/>
    </location>
</feature>
<evidence type="ECO:0000256" key="1">
    <source>
        <dbReference type="ARBA" id="ARBA00022737"/>
    </source>
</evidence>
<dbReference type="CDD" id="cd00590">
    <property type="entry name" value="RRM_SF"/>
    <property type="match status" value="1"/>
</dbReference>
<organism evidence="6 7">
    <name type="scientific">Smittium mucronatum</name>
    <dbReference type="NCBI Taxonomy" id="133383"/>
    <lineage>
        <taxon>Eukaryota</taxon>
        <taxon>Fungi</taxon>
        <taxon>Fungi incertae sedis</taxon>
        <taxon>Zoopagomycota</taxon>
        <taxon>Kickxellomycotina</taxon>
        <taxon>Harpellomycetes</taxon>
        <taxon>Harpellales</taxon>
        <taxon>Legeriomycetaceae</taxon>
        <taxon>Smittium</taxon>
    </lineage>
</organism>
<name>A0A1R0GPB7_9FUNG</name>
<protein>
    <submittedName>
        <fullName evidence="6">Putative RNA-binding protein RbpD</fullName>
    </submittedName>
</protein>
<evidence type="ECO:0000259" key="5">
    <source>
        <dbReference type="PROSITE" id="PS50102"/>
    </source>
</evidence>
<evidence type="ECO:0000313" key="7">
    <source>
        <dbReference type="Proteomes" id="UP000187455"/>
    </source>
</evidence>
<dbReference type="AlphaFoldDB" id="A0A1R0GPB7"/>
<dbReference type="STRING" id="133383.A0A1R0GPB7"/>
<comment type="caution">
    <text evidence="6">The sequence shown here is derived from an EMBL/GenBank/DDBJ whole genome shotgun (WGS) entry which is preliminary data.</text>
</comment>
<dbReference type="Pfam" id="PF00076">
    <property type="entry name" value="RRM_1"/>
    <property type="match status" value="1"/>
</dbReference>
<dbReference type="PANTHER" id="PTHR23236:SF119">
    <property type="entry name" value="NUCLEAR RNA-BINDING PROTEIN SART-3"/>
    <property type="match status" value="1"/>
</dbReference>
<dbReference type="InterPro" id="IPR012677">
    <property type="entry name" value="Nucleotide-bd_a/b_plait_sf"/>
</dbReference>
<dbReference type="Proteomes" id="UP000187455">
    <property type="component" value="Unassembled WGS sequence"/>
</dbReference>
<dbReference type="PROSITE" id="PS50102">
    <property type="entry name" value="RRM"/>
    <property type="match status" value="1"/>
</dbReference>
<reference evidence="6 7" key="1">
    <citation type="journal article" date="2016" name="Mol. Biol. Evol.">
        <title>Genome-Wide Survey of Gut Fungi (Harpellales) Reveals the First Horizontally Transferred Ubiquitin Gene from a Mosquito Host.</title>
        <authorList>
            <person name="Wang Y."/>
            <person name="White M.M."/>
            <person name="Kvist S."/>
            <person name="Moncalvo J.M."/>
        </authorList>
    </citation>
    <scope>NUCLEOTIDE SEQUENCE [LARGE SCALE GENOMIC DNA]</scope>
    <source>
        <strain evidence="6 7">ALG-7-W6</strain>
    </source>
</reference>
<dbReference type="InterPro" id="IPR035979">
    <property type="entry name" value="RBD_domain_sf"/>
</dbReference>
<dbReference type="SMART" id="SM00360">
    <property type="entry name" value="RRM"/>
    <property type="match status" value="1"/>
</dbReference>
<evidence type="ECO:0000256" key="3">
    <source>
        <dbReference type="PROSITE-ProRule" id="PRU00176"/>
    </source>
</evidence>
<dbReference type="Gene3D" id="3.30.70.330">
    <property type="match status" value="1"/>
</dbReference>
<keyword evidence="7" id="KW-1185">Reference proteome</keyword>
<gene>
    <name evidence="6" type="ORF">AYI68_g7208</name>
</gene>
<keyword evidence="1" id="KW-0677">Repeat</keyword>
<proteinExistence type="predicted"/>
<keyword evidence="2 3" id="KW-0694">RNA-binding</keyword>
<evidence type="ECO:0000256" key="4">
    <source>
        <dbReference type="SAM" id="MobiDB-lite"/>
    </source>
</evidence>
<dbReference type="PANTHER" id="PTHR23236">
    <property type="entry name" value="EUKARYOTIC TRANSLATION INITIATION FACTOR 4B/4H"/>
    <property type="match status" value="1"/>
</dbReference>
<evidence type="ECO:0000313" key="6">
    <source>
        <dbReference type="EMBL" id="OLY78737.1"/>
    </source>
</evidence>
<dbReference type="SUPFAM" id="SSF54928">
    <property type="entry name" value="RNA-binding domain, RBD"/>
    <property type="match status" value="1"/>
</dbReference>
<sequence>MFSAARNALTAASRSGLARTVGSTQSRDFCIKAVYVGNLPWATQEPDLKKTFEIFGNIDSIHIPRFEDGRMKGYAFVRYIVGERPPVDSADSLPPSIQEIEQATVLVNDVVEKMNGVDFMGRSLRVSQTKNPLDRANSFNRTNPGSYGNNSRDNNGDQGY</sequence>
<accession>A0A1R0GPB7</accession>
<dbReference type="InterPro" id="IPR000504">
    <property type="entry name" value="RRM_dom"/>
</dbReference>